<reference evidence="2" key="1">
    <citation type="submission" date="2016-11" db="EMBL/GenBank/DDBJ databases">
        <authorList>
            <person name="Varghese N."/>
            <person name="Submissions S."/>
        </authorList>
    </citation>
    <scope>NUCLEOTIDE SEQUENCE [LARGE SCALE GENOMIC DNA]</scope>
    <source>
        <strain evidence="2">DSM 15449</strain>
    </source>
</reference>
<dbReference type="InterPro" id="IPR029064">
    <property type="entry name" value="Ribosomal_eL30-like_sf"/>
</dbReference>
<name>A0A1M5Z640_9FIRM</name>
<dbReference type="AlphaFoldDB" id="A0A1M5Z640"/>
<dbReference type="Pfam" id="PF07997">
    <property type="entry name" value="DUF1694"/>
    <property type="match status" value="1"/>
</dbReference>
<proteinExistence type="predicted"/>
<dbReference type="STRING" id="1121420.SAMN02746098_02992"/>
<evidence type="ECO:0000313" key="1">
    <source>
        <dbReference type="EMBL" id="SHI19712.1"/>
    </source>
</evidence>
<gene>
    <name evidence="1" type="ORF">SAMN02746098_02992</name>
</gene>
<dbReference type="InterPro" id="IPR012543">
    <property type="entry name" value="DUF1694"/>
</dbReference>
<organism evidence="1 2">
    <name type="scientific">Desulfosporosinus lacus DSM 15449</name>
    <dbReference type="NCBI Taxonomy" id="1121420"/>
    <lineage>
        <taxon>Bacteria</taxon>
        <taxon>Bacillati</taxon>
        <taxon>Bacillota</taxon>
        <taxon>Clostridia</taxon>
        <taxon>Eubacteriales</taxon>
        <taxon>Desulfitobacteriaceae</taxon>
        <taxon>Desulfosporosinus</taxon>
    </lineage>
</organism>
<dbReference type="EMBL" id="FQXJ01000010">
    <property type="protein sequence ID" value="SHI19712.1"/>
    <property type="molecule type" value="Genomic_DNA"/>
</dbReference>
<dbReference type="Gene3D" id="3.30.1330.30">
    <property type="match status" value="1"/>
</dbReference>
<evidence type="ECO:0000313" key="2">
    <source>
        <dbReference type="Proteomes" id="UP000183954"/>
    </source>
</evidence>
<sequence length="139" mass="15717">MESELNADVLPALVNEDTSLQRIALGIHGIPELKHDEKMNYLGEFRERIILRLTKRQVAEKLIYPEIKEALNHEKSSKMLINGTLSPQFTDKYIELAREMGKSYTMIHDPELTGETGLVVVSNEAVDIENIDVTSPNVI</sequence>
<dbReference type="Proteomes" id="UP000183954">
    <property type="component" value="Unassembled WGS sequence"/>
</dbReference>
<dbReference type="RefSeq" id="WP_073030521.1">
    <property type="nucleotide sequence ID" value="NZ_FQXJ01000010.1"/>
</dbReference>
<accession>A0A1M5Z640</accession>
<keyword evidence="2" id="KW-1185">Reference proteome</keyword>
<protein>
    <submittedName>
        <fullName evidence="1">Uncharacterized protein YueI</fullName>
    </submittedName>
</protein>
<dbReference type="SUPFAM" id="SSF160515">
    <property type="entry name" value="YueI-like"/>
    <property type="match status" value="1"/>
</dbReference>